<dbReference type="AlphaFoldDB" id="A0A0S7WSU7"/>
<dbReference type="EMBL" id="LIZS01000026">
    <property type="protein sequence ID" value="KPJ53220.1"/>
    <property type="molecule type" value="Genomic_DNA"/>
</dbReference>
<dbReference type="GO" id="GO:0003676">
    <property type="term" value="F:nucleic acid binding"/>
    <property type="evidence" value="ECO:0007669"/>
    <property type="project" value="UniProtKB-ARBA"/>
</dbReference>
<keyword evidence="2" id="KW-0547">Nucleotide-binding</keyword>
<comment type="caution">
    <text evidence="6">The sequence shown here is derived from an EMBL/GenBank/DDBJ whole genome shotgun (WGS) entry which is preliminary data.</text>
</comment>
<dbReference type="InterPro" id="IPR003593">
    <property type="entry name" value="AAA+_ATPase"/>
</dbReference>
<dbReference type="Proteomes" id="UP000052008">
    <property type="component" value="Unassembled WGS sequence"/>
</dbReference>
<evidence type="ECO:0000256" key="3">
    <source>
        <dbReference type="ARBA" id="ARBA00022840"/>
    </source>
</evidence>
<dbReference type="InterPro" id="IPR027417">
    <property type="entry name" value="P-loop_NTPase"/>
</dbReference>
<feature type="domain" description="ABC transporter" evidence="5">
    <location>
        <begin position="5"/>
        <end position="262"/>
    </location>
</feature>
<evidence type="ECO:0000256" key="1">
    <source>
        <dbReference type="ARBA" id="ARBA00022737"/>
    </source>
</evidence>
<dbReference type="CDD" id="cd03221">
    <property type="entry name" value="ABCF_EF-3"/>
    <property type="match status" value="2"/>
</dbReference>
<evidence type="ECO:0000259" key="5">
    <source>
        <dbReference type="PROSITE" id="PS50893"/>
    </source>
</evidence>
<keyword evidence="1" id="KW-0677">Repeat</keyword>
<name>A0A0S7WSU7_UNCT6</name>
<dbReference type="PANTHER" id="PTHR42855">
    <property type="entry name" value="ABC TRANSPORTER ATP-BINDING SUBUNIT"/>
    <property type="match status" value="1"/>
</dbReference>
<feature type="compositionally biased region" description="Basic and acidic residues" evidence="4">
    <location>
        <begin position="566"/>
        <end position="577"/>
    </location>
</feature>
<dbReference type="InterPro" id="IPR003439">
    <property type="entry name" value="ABC_transporter-like_ATP-bd"/>
</dbReference>
<dbReference type="FunFam" id="3.40.50.300:FF:000011">
    <property type="entry name" value="Putative ABC transporter ATP-binding component"/>
    <property type="match status" value="1"/>
</dbReference>
<dbReference type="InterPro" id="IPR051309">
    <property type="entry name" value="ABCF_ATPase"/>
</dbReference>
<dbReference type="InterPro" id="IPR032781">
    <property type="entry name" value="ABC_tran_Xtn"/>
</dbReference>
<dbReference type="PROSITE" id="PS50893">
    <property type="entry name" value="ABC_TRANSPORTER_2"/>
    <property type="match status" value="2"/>
</dbReference>
<proteinExistence type="predicted"/>
<organism evidence="6 7">
    <name type="scientific">candidate division TA06 bacterium DG_24</name>
    <dbReference type="NCBI Taxonomy" id="1703770"/>
    <lineage>
        <taxon>Bacteria</taxon>
        <taxon>Bacteria division TA06</taxon>
    </lineage>
</organism>
<keyword evidence="3" id="KW-0067">ATP-binding</keyword>
<gene>
    <name evidence="6" type="ORF">AMJ39_05460</name>
</gene>
<dbReference type="Pfam" id="PF12848">
    <property type="entry name" value="ABC_tran_Xtn"/>
    <property type="match status" value="1"/>
</dbReference>
<dbReference type="SUPFAM" id="SSF52540">
    <property type="entry name" value="P-loop containing nucleoside triphosphate hydrolases"/>
    <property type="match status" value="2"/>
</dbReference>
<dbReference type="Pfam" id="PF00005">
    <property type="entry name" value="ABC_tran"/>
    <property type="match status" value="2"/>
</dbReference>
<dbReference type="PROSITE" id="PS00211">
    <property type="entry name" value="ABC_TRANSPORTER_1"/>
    <property type="match status" value="1"/>
</dbReference>
<dbReference type="InterPro" id="IPR017871">
    <property type="entry name" value="ABC_transporter-like_CS"/>
</dbReference>
<reference evidence="6 7" key="1">
    <citation type="journal article" date="2015" name="Microbiome">
        <title>Genomic resolution of linkages in carbon, nitrogen, and sulfur cycling among widespread estuary sediment bacteria.</title>
        <authorList>
            <person name="Baker B.J."/>
            <person name="Lazar C.S."/>
            <person name="Teske A.P."/>
            <person name="Dick G.J."/>
        </authorList>
    </citation>
    <scope>NUCLEOTIDE SEQUENCE [LARGE SCALE GENOMIC DNA]</scope>
    <source>
        <strain evidence="6">DG_24</strain>
    </source>
</reference>
<dbReference type="PANTHER" id="PTHR42855:SF2">
    <property type="entry name" value="DRUG RESISTANCE ABC TRANSPORTER,ATP-BINDING PROTEIN"/>
    <property type="match status" value="1"/>
</dbReference>
<dbReference type="SMART" id="SM00382">
    <property type="entry name" value="AAA"/>
    <property type="match status" value="2"/>
</dbReference>
<feature type="compositionally biased region" description="Basic and acidic residues" evidence="4">
    <location>
        <begin position="551"/>
        <end position="560"/>
    </location>
</feature>
<evidence type="ECO:0000256" key="4">
    <source>
        <dbReference type="SAM" id="MobiDB-lite"/>
    </source>
</evidence>
<evidence type="ECO:0000256" key="2">
    <source>
        <dbReference type="ARBA" id="ARBA00022741"/>
    </source>
</evidence>
<sequence length="644" mass="72262">MSVVATLDNITRSYGTKTVLDRISLRITAGERIGVVGANGAGKTTLLRTIAGHLDPDSGTVLLASNRRAGYLPQEVSLSSSRPLIEEVMGGAAELLQMRERMVELEREMERAAAASDRQLTHLMQEYGDLEHRFSAEGGYTLRNSALAILSGLGFDAEQLEQSVDTMSGGEKSRAALARLLVTAPDLLLLDEPTNHLDIEGIEWLERFVAEHRGAVLITSHDRYLLDRTVRRVVEVEGTHLTEYRGNYSDYVAAKATGLAQRRKVYELQRAEIERQEEFIRRNIAGQKTKQAQSRRRMLEKLERIERPRERRPIALRFSPQMRGGSDVLELRGLSKRYGQTALFDGIELTLRLGDRIGIVGPNGAGKTTLLRIILGEEEPTAGDVKIGRGIIAGYYDQEMSSLDDEKTLVEELWEVDPTIPSGDLRSILGRFLFTGDEPFRQISSLSGGERGRLLLAKLMLARVNFLILDEPTNHLDIASRTVLEEALGQFPGTILTVSHDRYFLDKVVTQVAFLGNDGALRIYRGNYSHFAGKRAEELRLAQEAERARAKRAKEEERQRAAAAREAARRKLRREPPPRTAQEVEQEIARVEARMNEIAEAIVHSAARADGKNVGILNAEYRTLSSRLERLYLEWERCDWEDGE</sequence>
<evidence type="ECO:0000313" key="6">
    <source>
        <dbReference type="EMBL" id="KPJ53220.1"/>
    </source>
</evidence>
<feature type="region of interest" description="Disordered" evidence="4">
    <location>
        <begin position="551"/>
        <end position="584"/>
    </location>
</feature>
<dbReference type="Gene3D" id="3.40.50.300">
    <property type="entry name" value="P-loop containing nucleotide triphosphate hydrolases"/>
    <property type="match status" value="2"/>
</dbReference>
<protein>
    <recommendedName>
        <fullName evidence="5">ABC transporter domain-containing protein</fullName>
    </recommendedName>
</protein>
<dbReference type="GO" id="GO:0005524">
    <property type="term" value="F:ATP binding"/>
    <property type="evidence" value="ECO:0007669"/>
    <property type="project" value="UniProtKB-KW"/>
</dbReference>
<accession>A0A0S7WSU7</accession>
<feature type="domain" description="ABC transporter" evidence="5">
    <location>
        <begin position="329"/>
        <end position="542"/>
    </location>
</feature>
<dbReference type="GO" id="GO:0016887">
    <property type="term" value="F:ATP hydrolysis activity"/>
    <property type="evidence" value="ECO:0007669"/>
    <property type="project" value="InterPro"/>
</dbReference>
<dbReference type="PATRIC" id="fig|1703770.3.peg.577"/>
<dbReference type="FunFam" id="3.40.50.300:FF:000309">
    <property type="entry name" value="ABC transporter ATP-binding protein"/>
    <property type="match status" value="1"/>
</dbReference>
<dbReference type="STRING" id="1703770.AMJ39_05460"/>
<evidence type="ECO:0000313" key="7">
    <source>
        <dbReference type="Proteomes" id="UP000052008"/>
    </source>
</evidence>